<dbReference type="EMBL" id="CM047944">
    <property type="protein sequence ID" value="KAI9899788.1"/>
    <property type="molecule type" value="Genomic_DNA"/>
</dbReference>
<organism evidence="1 2">
    <name type="scientific">Trichothecium roseum</name>
    <dbReference type="NCBI Taxonomy" id="47278"/>
    <lineage>
        <taxon>Eukaryota</taxon>
        <taxon>Fungi</taxon>
        <taxon>Dikarya</taxon>
        <taxon>Ascomycota</taxon>
        <taxon>Pezizomycotina</taxon>
        <taxon>Sordariomycetes</taxon>
        <taxon>Hypocreomycetidae</taxon>
        <taxon>Hypocreales</taxon>
        <taxon>Hypocreales incertae sedis</taxon>
        <taxon>Trichothecium</taxon>
    </lineage>
</organism>
<protein>
    <submittedName>
        <fullName evidence="1">Uncharacterized protein</fullName>
    </submittedName>
</protein>
<dbReference type="Proteomes" id="UP001163324">
    <property type="component" value="Chromosome 5"/>
</dbReference>
<name>A0ACC0V061_9HYPO</name>
<proteinExistence type="predicted"/>
<keyword evidence="2" id="KW-1185">Reference proteome</keyword>
<reference evidence="1" key="1">
    <citation type="submission" date="2022-10" db="EMBL/GenBank/DDBJ databases">
        <title>Complete Genome of Trichothecium roseum strain YXFP-22015, a Plant Pathogen Isolated from Citrus.</title>
        <authorList>
            <person name="Wang Y."/>
            <person name="Zhu L."/>
        </authorList>
    </citation>
    <scope>NUCLEOTIDE SEQUENCE</scope>
    <source>
        <strain evidence="1">YXFP-22015</strain>
    </source>
</reference>
<gene>
    <name evidence="1" type="ORF">N3K66_006249</name>
</gene>
<accession>A0ACC0V061</accession>
<comment type="caution">
    <text evidence="1">The sequence shown here is derived from an EMBL/GenBank/DDBJ whole genome shotgun (WGS) entry which is preliminary data.</text>
</comment>
<evidence type="ECO:0000313" key="1">
    <source>
        <dbReference type="EMBL" id="KAI9899788.1"/>
    </source>
</evidence>
<sequence>MTDNAAAWLDAKGAALRVGAAPMPAAPGPGELVVRNRCVAVNPLDWHMADWGVFVQQFPAVLGCDVAGEVHLVGPDVTRFKPGDRVIAHTINLVSGKAQDGAFAHYSVVPAAKAAHLPPTIPFESGAVLPLALEAAACALYKTAPGEALPGVPTPAMGLPLPTLQPPSPASPESSSEGKKCILVNGGSSSTGLLTTQLAVASGLRVVATASPRNFALCREAGASAVVDHASPSAVDDIVQACRASSSSSSPFSSAPASSVSRRDGGSHFVGIYDAISTEETYELDMQVLSRLGGDGHLACTHPPPAASADVAAVKSGMIFAVDDLARPIWEDFVTPALASGALRCLPPPRVVGHGLEFVQRALELCRAGVSGEKLVVTL</sequence>
<evidence type="ECO:0000313" key="2">
    <source>
        <dbReference type="Proteomes" id="UP001163324"/>
    </source>
</evidence>